<dbReference type="OMA" id="IRENWAT"/>
<evidence type="ECO:0000313" key="2">
    <source>
        <dbReference type="Proteomes" id="UP000821853"/>
    </source>
</evidence>
<dbReference type="PANTHER" id="PTHR31751">
    <property type="entry name" value="SI:CH211-108C17.2-RELATED-RELATED"/>
    <property type="match status" value="1"/>
</dbReference>
<comment type="caution">
    <text evidence="1">The sequence shown here is derived from an EMBL/GenBank/DDBJ whole genome shotgun (WGS) entry which is preliminary data.</text>
</comment>
<dbReference type="OrthoDB" id="6489525at2759"/>
<accession>A0A9J6FVD5</accession>
<organism evidence="1 2">
    <name type="scientific">Haemaphysalis longicornis</name>
    <name type="common">Bush tick</name>
    <dbReference type="NCBI Taxonomy" id="44386"/>
    <lineage>
        <taxon>Eukaryota</taxon>
        <taxon>Metazoa</taxon>
        <taxon>Ecdysozoa</taxon>
        <taxon>Arthropoda</taxon>
        <taxon>Chelicerata</taxon>
        <taxon>Arachnida</taxon>
        <taxon>Acari</taxon>
        <taxon>Parasitiformes</taxon>
        <taxon>Ixodida</taxon>
        <taxon>Ixodoidea</taxon>
        <taxon>Ixodidae</taxon>
        <taxon>Haemaphysalinae</taxon>
        <taxon>Haemaphysalis</taxon>
    </lineage>
</organism>
<dbReference type="VEuPathDB" id="VectorBase:HLOH_040825"/>
<dbReference type="EMBL" id="JABSTR010000004">
    <property type="protein sequence ID" value="KAH9366775.1"/>
    <property type="molecule type" value="Genomic_DNA"/>
</dbReference>
<sequence>MELEGLKRSLMFLEDHGVAVELIVTDRHAQIKCLLRKEKQSIRHEFDVWHVAKAAWLSRARAVIKSVSNHLYWSAASSRGCHEMIVAKWQSLLNPIRGVHTHDSSLFPSCVHGKLTAEEHCQVTTEMLTGQEDCRLIARMMRPGVLIHPSTEGEYWGQINQCTHIIRLLCFFD</sequence>
<evidence type="ECO:0000313" key="1">
    <source>
        <dbReference type="EMBL" id="KAH9366775.1"/>
    </source>
</evidence>
<proteinExistence type="predicted"/>
<dbReference type="AlphaFoldDB" id="A0A9J6FVD5"/>
<dbReference type="PANTHER" id="PTHR31751:SF42">
    <property type="entry name" value="PROTEIN CBG10204"/>
    <property type="match status" value="1"/>
</dbReference>
<name>A0A9J6FVD5_HAELO</name>
<dbReference type="Proteomes" id="UP000821853">
    <property type="component" value="Chromosome 2"/>
</dbReference>
<protein>
    <submittedName>
        <fullName evidence="1">Uncharacterized protein</fullName>
    </submittedName>
</protein>
<reference evidence="1 2" key="1">
    <citation type="journal article" date="2020" name="Cell">
        <title>Large-Scale Comparative Analyses of Tick Genomes Elucidate Their Genetic Diversity and Vector Capacities.</title>
        <authorList>
            <consortium name="Tick Genome and Microbiome Consortium (TIGMIC)"/>
            <person name="Jia N."/>
            <person name="Wang J."/>
            <person name="Shi W."/>
            <person name="Du L."/>
            <person name="Sun Y."/>
            <person name="Zhan W."/>
            <person name="Jiang J.F."/>
            <person name="Wang Q."/>
            <person name="Zhang B."/>
            <person name="Ji P."/>
            <person name="Bell-Sakyi L."/>
            <person name="Cui X.M."/>
            <person name="Yuan T.T."/>
            <person name="Jiang B.G."/>
            <person name="Yang W.F."/>
            <person name="Lam T.T."/>
            <person name="Chang Q.C."/>
            <person name="Ding S.J."/>
            <person name="Wang X.J."/>
            <person name="Zhu J.G."/>
            <person name="Ruan X.D."/>
            <person name="Zhao L."/>
            <person name="Wei J.T."/>
            <person name="Ye R.Z."/>
            <person name="Que T.C."/>
            <person name="Du C.H."/>
            <person name="Zhou Y.H."/>
            <person name="Cheng J.X."/>
            <person name="Dai P.F."/>
            <person name="Guo W.B."/>
            <person name="Han X.H."/>
            <person name="Huang E.J."/>
            <person name="Li L.F."/>
            <person name="Wei W."/>
            <person name="Gao Y.C."/>
            <person name="Liu J.Z."/>
            <person name="Shao H.Z."/>
            <person name="Wang X."/>
            <person name="Wang C.C."/>
            <person name="Yang T.C."/>
            <person name="Huo Q.B."/>
            <person name="Li W."/>
            <person name="Chen H.Y."/>
            <person name="Chen S.E."/>
            <person name="Zhou L.G."/>
            <person name="Ni X.B."/>
            <person name="Tian J.H."/>
            <person name="Sheng Y."/>
            <person name="Liu T."/>
            <person name="Pan Y.S."/>
            <person name="Xia L.Y."/>
            <person name="Li J."/>
            <person name="Zhao F."/>
            <person name="Cao W.C."/>
        </authorList>
    </citation>
    <scope>NUCLEOTIDE SEQUENCE [LARGE SCALE GENOMIC DNA]</scope>
    <source>
        <strain evidence="1">HaeL-2018</strain>
    </source>
</reference>
<gene>
    <name evidence="1" type="ORF">HPB48_009596</name>
</gene>
<keyword evidence="2" id="KW-1185">Reference proteome</keyword>